<name>A0A317T150_9PEZI</name>
<feature type="non-terminal residue" evidence="1">
    <location>
        <position position="57"/>
    </location>
</feature>
<evidence type="ECO:0000313" key="1">
    <source>
        <dbReference type="EMBL" id="PWW79161.1"/>
    </source>
</evidence>
<dbReference type="EMBL" id="PYWC01000010">
    <property type="protein sequence ID" value="PWW79161.1"/>
    <property type="molecule type" value="Genomic_DNA"/>
</dbReference>
<dbReference type="Proteomes" id="UP000246991">
    <property type="component" value="Unassembled WGS sequence"/>
</dbReference>
<evidence type="ECO:0000313" key="2">
    <source>
        <dbReference type="Proteomes" id="UP000246991"/>
    </source>
</evidence>
<accession>A0A317T150</accession>
<comment type="caution">
    <text evidence="1">The sequence shown here is derived from an EMBL/GenBank/DDBJ whole genome shotgun (WGS) entry which is preliminary data.</text>
</comment>
<reference evidence="1 2" key="1">
    <citation type="submission" date="2018-03" db="EMBL/GenBank/DDBJ databases">
        <title>Genomes of Pezizomycetes fungi and the evolution of truffles.</title>
        <authorList>
            <person name="Murat C."/>
            <person name="Payen T."/>
            <person name="Noel B."/>
            <person name="Kuo A."/>
            <person name="Martin F.M."/>
        </authorList>
    </citation>
    <scope>NUCLEOTIDE SEQUENCE [LARGE SCALE GENOMIC DNA]</scope>
    <source>
        <strain evidence="1">091103-1</strain>
    </source>
</reference>
<organism evidence="1 2">
    <name type="scientific">Tuber magnatum</name>
    <name type="common">white Piedmont truffle</name>
    <dbReference type="NCBI Taxonomy" id="42249"/>
    <lineage>
        <taxon>Eukaryota</taxon>
        <taxon>Fungi</taxon>
        <taxon>Dikarya</taxon>
        <taxon>Ascomycota</taxon>
        <taxon>Pezizomycotina</taxon>
        <taxon>Pezizomycetes</taxon>
        <taxon>Pezizales</taxon>
        <taxon>Tuberaceae</taxon>
        <taxon>Tuber</taxon>
    </lineage>
</organism>
<dbReference type="AlphaFoldDB" id="A0A317T150"/>
<sequence>LLSSLPKLLPQFKAPPCCTCRPHLPSGVNLPQKLGLNVFFRLREIIRDRNAHIHRLP</sequence>
<protein>
    <submittedName>
        <fullName evidence="1">Uncharacterized protein</fullName>
    </submittedName>
</protein>
<feature type="non-terminal residue" evidence="1">
    <location>
        <position position="1"/>
    </location>
</feature>
<proteinExistence type="predicted"/>
<keyword evidence="2" id="KW-1185">Reference proteome</keyword>
<gene>
    <name evidence="1" type="ORF">C7212DRAFT_27977</name>
</gene>